<evidence type="ECO:0000256" key="9">
    <source>
        <dbReference type="SAM" id="SignalP"/>
    </source>
</evidence>
<proteinExistence type="inferred from homology"/>
<evidence type="ECO:0000256" key="1">
    <source>
        <dbReference type="ARBA" id="ARBA00004418"/>
    </source>
</evidence>
<evidence type="ECO:0000256" key="3">
    <source>
        <dbReference type="ARBA" id="ARBA00022558"/>
    </source>
</evidence>
<gene>
    <name evidence="12" type="ORF">E4T21_21200</name>
</gene>
<evidence type="ECO:0000256" key="8">
    <source>
        <dbReference type="RuleBase" id="RU003918"/>
    </source>
</evidence>
<dbReference type="SUPFAM" id="SSF49584">
    <property type="entry name" value="Periplasmic chaperone C-domain"/>
    <property type="match status" value="1"/>
</dbReference>
<keyword evidence="5" id="KW-0574">Periplasm</keyword>
<dbReference type="Pfam" id="PF00345">
    <property type="entry name" value="PapD_N"/>
    <property type="match status" value="1"/>
</dbReference>
<keyword evidence="3" id="KW-1029">Fimbrium biogenesis</keyword>
<dbReference type="InterPro" id="IPR016147">
    <property type="entry name" value="Pili_assmbl_chaperone_N"/>
</dbReference>
<evidence type="ECO:0000256" key="2">
    <source>
        <dbReference type="ARBA" id="ARBA00007399"/>
    </source>
</evidence>
<dbReference type="RefSeq" id="WP_187775059.1">
    <property type="nucleotide sequence ID" value="NZ_CP038437.2"/>
</dbReference>
<organism evidence="12 13">
    <name type="scientific">Halomonas binhaiensis</name>
    <dbReference type="NCBI Taxonomy" id="2562282"/>
    <lineage>
        <taxon>Bacteria</taxon>
        <taxon>Pseudomonadati</taxon>
        <taxon>Pseudomonadota</taxon>
        <taxon>Gammaproteobacteria</taxon>
        <taxon>Oceanospirillales</taxon>
        <taxon>Halomonadaceae</taxon>
        <taxon>Halomonas</taxon>
    </lineage>
</organism>
<evidence type="ECO:0000313" key="13">
    <source>
        <dbReference type="Proteomes" id="UP000324285"/>
    </source>
</evidence>
<feature type="domain" description="Pili assembly chaperone N-terminal" evidence="10">
    <location>
        <begin position="27"/>
        <end position="148"/>
    </location>
</feature>
<dbReference type="SUPFAM" id="SSF49354">
    <property type="entry name" value="PapD-like"/>
    <property type="match status" value="1"/>
</dbReference>
<dbReference type="GO" id="GO:0071555">
    <property type="term" value="P:cell wall organization"/>
    <property type="evidence" value="ECO:0007669"/>
    <property type="project" value="InterPro"/>
</dbReference>
<comment type="subcellular location">
    <subcellularLocation>
        <location evidence="1 8">Periplasm</location>
    </subcellularLocation>
</comment>
<dbReference type="InterPro" id="IPR016148">
    <property type="entry name" value="Pili_assmbl_chaperone_C"/>
</dbReference>
<dbReference type="Gene3D" id="2.60.40.10">
    <property type="entry name" value="Immunoglobulins"/>
    <property type="match status" value="2"/>
</dbReference>
<keyword evidence="4 9" id="KW-0732">Signal</keyword>
<dbReference type="InterPro" id="IPR050643">
    <property type="entry name" value="Periplasmic_pilus_chap"/>
</dbReference>
<evidence type="ECO:0000256" key="7">
    <source>
        <dbReference type="ARBA" id="ARBA00023319"/>
    </source>
</evidence>
<dbReference type="PRINTS" id="PR00969">
    <property type="entry name" value="CHAPERONPILI"/>
</dbReference>
<dbReference type="PANTHER" id="PTHR30251">
    <property type="entry name" value="PILUS ASSEMBLY CHAPERONE"/>
    <property type="match status" value="1"/>
</dbReference>
<evidence type="ECO:0000259" key="11">
    <source>
        <dbReference type="Pfam" id="PF02753"/>
    </source>
</evidence>
<name>A0A856QV64_9GAMM</name>
<dbReference type="AlphaFoldDB" id="A0A856QV64"/>
<keyword evidence="13" id="KW-1185">Reference proteome</keyword>
<dbReference type="Pfam" id="PF02753">
    <property type="entry name" value="PapD_C"/>
    <property type="match status" value="1"/>
</dbReference>
<dbReference type="InterPro" id="IPR008962">
    <property type="entry name" value="PapD-like_sf"/>
</dbReference>
<dbReference type="FunFam" id="2.60.40.10:FF:000458">
    <property type="entry name" value="Molecular chaperone FimC"/>
    <property type="match status" value="1"/>
</dbReference>
<protein>
    <submittedName>
        <fullName evidence="12">Fimbria/pilus periplasmic chaperone</fullName>
    </submittedName>
</protein>
<evidence type="ECO:0000256" key="4">
    <source>
        <dbReference type="ARBA" id="ARBA00022729"/>
    </source>
</evidence>
<evidence type="ECO:0000313" key="12">
    <source>
        <dbReference type="EMBL" id="QEM83804.2"/>
    </source>
</evidence>
<accession>A0A856QV64</accession>
<feature type="domain" description="Pili assembly chaperone C-terminal" evidence="11">
    <location>
        <begin position="176"/>
        <end position="237"/>
    </location>
</feature>
<sequence>MKSRRIKTVLFILCMLLLSIGQTQAAITLAGSRVIYPGERKNVSIELTNKGDTAVLVQSWLDSGDASRQPGEEALPFVITPPVTRVEARSGQTLRLAYINRILPQDRESLFWLNVLEIPPKLSAAENLNTMQVALRTRIKMLFRPAGLKGSVAQGAERLQWRWGNITPAGQELIAENSSPFYLNFASFQISWPGGGDSIDIAPIPPKGQHIFIVKQLRNAPSNASINGRWINDYGSSSTIHYSL</sequence>
<comment type="similarity">
    <text evidence="2 8">Belongs to the periplasmic pilus chaperone family.</text>
</comment>
<dbReference type="EMBL" id="CP038437">
    <property type="protein sequence ID" value="QEM83804.2"/>
    <property type="molecule type" value="Genomic_DNA"/>
</dbReference>
<reference evidence="12" key="1">
    <citation type="submission" date="2021-02" db="EMBL/GenBank/DDBJ databases">
        <title>Strain Y2R2, a novel species of the genus Halomonas.</title>
        <authorList>
            <person name="Huang H."/>
        </authorList>
    </citation>
    <scope>NUCLEOTIDE SEQUENCE</scope>
    <source>
        <strain evidence="12">Y2R2</strain>
    </source>
</reference>
<dbReference type="InterPro" id="IPR001829">
    <property type="entry name" value="Pili_assmbl_chaperone_bac"/>
</dbReference>
<keyword evidence="6 8" id="KW-0143">Chaperone</keyword>
<dbReference type="InterPro" id="IPR036316">
    <property type="entry name" value="Pili_assmbl_chap_C_dom_sf"/>
</dbReference>
<dbReference type="KEGG" id="hbh:E4T21_21200"/>
<dbReference type="PANTHER" id="PTHR30251:SF2">
    <property type="entry name" value="FIMBRIAL CHAPERONE YADV-RELATED"/>
    <property type="match status" value="1"/>
</dbReference>
<feature type="signal peptide" evidence="9">
    <location>
        <begin position="1"/>
        <end position="25"/>
    </location>
</feature>
<dbReference type="InterPro" id="IPR018046">
    <property type="entry name" value="Pili_assmbl_chaperone_CS"/>
</dbReference>
<dbReference type="InterPro" id="IPR013783">
    <property type="entry name" value="Ig-like_fold"/>
</dbReference>
<feature type="chain" id="PRO_5032654627" evidence="9">
    <location>
        <begin position="26"/>
        <end position="244"/>
    </location>
</feature>
<dbReference type="Proteomes" id="UP000324285">
    <property type="component" value="Chromosome"/>
</dbReference>
<evidence type="ECO:0000256" key="5">
    <source>
        <dbReference type="ARBA" id="ARBA00022764"/>
    </source>
</evidence>
<evidence type="ECO:0000259" key="10">
    <source>
        <dbReference type="Pfam" id="PF00345"/>
    </source>
</evidence>
<dbReference type="GO" id="GO:0030288">
    <property type="term" value="C:outer membrane-bounded periplasmic space"/>
    <property type="evidence" value="ECO:0007669"/>
    <property type="project" value="InterPro"/>
</dbReference>
<dbReference type="PROSITE" id="PS00635">
    <property type="entry name" value="PILI_CHAPERONE"/>
    <property type="match status" value="1"/>
</dbReference>
<keyword evidence="7" id="KW-0393">Immunoglobulin domain</keyword>
<evidence type="ECO:0000256" key="6">
    <source>
        <dbReference type="ARBA" id="ARBA00023186"/>
    </source>
</evidence>